<keyword evidence="3" id="KW-1185">Reference proteome</keyword>
<dbReference type="Proteomes" id="UP000199355">
    <property type="component" value="Unassembled WGS sequence"/>
</dbReference>
<dbReference type="OrthoDB" id="5457710at2"/>
<dbReference type="AlphaFoldDB" id="A0A1G7JI60"/>
<evidence type="ECO:0000256" key="1">
    <source>
        <dbReference type="SAM" id="SignalP"/>
    </source>
</evidence>
<dbReference type="STRING" id="571438.SAMN05192586_10320"/>
<reference evidence="3" key="1">
    <citation type="submission" date="2016-10" db="EMBL/GenBank/DDBJ databases">
        <authorList>
            <person name="Varghese N."/>
            <person name="Submissions S."/>
        </authorList>
    </citation>
    <scope>NUCLEOTIDE SEQUENCE [LARGE SCALE GENOMIC DNA]</scope>
    <source>
        <strain evidence="3">KHC7</strain>
    </source>
</reference>
<evidence type="ECO:0000313" key="3">
    <source>
        <dbReference type="Proteomes" id="UP000199355"/>
    </source>
</evidence>
<dbReference type="RefSeq" id="WP_092152790.1">
    <property type="nucleotide sequence ID" value="NZ_FNBX01000003.1"/>
</dbReference>
<proteinExistence type="predicted"/>
<keyword evidence="1" id="KW-0732">Signal</keyword>
<feature type="chain" id="PRO_5011437913" evidence="1">
    <location>
        <begin position="23"/>
        <end position="159"/>
    </location>
</feature>
<accession>A0A1G7JI60</accession>
<gene>
    <name evidence="2" type="ORF">SAMN05192586_10320</name>
</gene>
<organism evidence="2 3">
    <name type="scientific">Desulfovibrio legallii</name>
    <dbReference type="NCBI Taxonomy" id="571438"/>
    <lineage>
        <taxon>Bacteria</taxon>
        <taxon>Pseudomonadati</taxon>
        <taxon>Thermodesulfobacteriota</taxon>
        <taxon>Desulfovibrionia</taxon>
        <taxon>Desulfovibrionales</taxon>
        <taxon>Desulfovibrionaceae</taxon>
        <taxon>Desulfovibrio</taxon>
    </lineage>
</organism>
<feature type="signal peptide" evidence="1">
    <location>
        <begin position="1"/>
        <end position="22"/>
    </location>
</feature>
<name>A0A1G7JI60_9BACT</name>
<dbReference type="EMBL" id="FNBX01000003">
    <property type="protein sequence ID" value="SDF24583.1"/>
    <property type="molecule type" value="Genomic_DNA"/>
</dbReference>
<sequence>MRALLSLAAMVCCLGLALTAPARDIAEATNLQVVRNLYEEVRKTRASEINASENTQAIVDRLQCYERNHDYGQRIQICNNAYIKRIIYLARMSIHSRPDLGKFVQHVGMCPIQYNLCMGQTQNDKERCILFERQCIDHTLDVFWRGSAQYTQQTYRLDQ</sequence>
<evidence type="ECO:0000313" key="2">
    <source>
        <dbReference type="EMBL" id="SDF24583.1"/>
    </source>
</evidence>
<protein>
    <submittedName>
        <fullName evidence="2">Uncharacterized protein</fullName>
    </submittedName>
</protein>